<evidence type="ECO:0000313" key="3">
    <source>
        <dbReference type="Proteomes" id="UP000265520"/>
    </source>
</evidence>
<dbReference type="AlphaFoldDB" id="A0A392QVE0"/>
<keyword evidence="3" id="KW-1185">Reference proteome</keyword>
<feature type="domain" description="Glutamate/phenylalanine/leucine/valine/L-tryptophan dehydrogenase C-terminal" evidence="1">
    <location>
        <begin position="1"/>
        <end position="38"/>
    </location>
</feature>
<dbReference type="InterPro" id="IPR006096">
    <property type="entry name" value="Glu/Leu/Phe/Val/Trp_DH_C"/>
</dbReference>
<dbReference type="SUPFAM" id="SSF51735">
    <property type="entry name" value="NAD(P)-binding Rossmann-fold domains"/>
    <property type="match status" value="1"/>
</dbReference>
<protein>
    <submittedName>
        <fullName evidence="2">NADP-specific glutamate dehydrogenase-like</fullName>
    </submittedName>
</protein>
<dbReference type="PANTHER" id="PTHR43571:SF1">
    <property type="entry name" value="NADP-SPECIFIC GLUTAMATE DEHYDROGENASE 1-RELATED"/>
    <property type="match status" value="1"/>
</dbReference>
<reference evidence="2 3" key="1">
    <citation type="journal article" date="2018" name="Front. Plant Sci.">
        <title>Red Clover (Trifolium pratense) and Zigzag Clover (T. medium) - A Picture of Genomic Similarities and Differences.</title>
        <authorList>
            <person name="Dluhosova J."/>
            <person name="Istvanek J."/>
            <person name="Nedelnik J."/>
            <person name="Repkova J."/>
        </authorList>
    </citation>
    <scope>NUCLEOTIDE SEQUENCE [LARGE SCALE GENOMIC DNA]</scope>
    <source>
        <strain evidence="3">cv. 10/8</strain>
        <tissue evidence="2">Leaf</tissue>
    </source>
</reference>
<dbReference type="InterPro" id="IPR050724">
    <property type="entry name" value="Glu_Leu_Phe_Val_DH"/>
</dbReference>
<proteinExistence type="predicted"/>
<dbReference type="GO" id="GO:0006537">
    <property type="term" value="P:glutamate biosynthetic process"/>
    <property type="evidence" value="ECO:0007669"/>
    <property type="project" value="TreeGrafter"/>
</dbReference>
<dbReference type="PANTHER" id="PTHR43571">
    <property type="entry name" value="NADP-SPECIFIC GLUTAMATE DEHYDROGENASE 1-RELATED"/>
    <property type="match status" value="1"/>
</dbReference>
<evidence type="ECO:0000313" key="2">
    <source>
        <dbReference type="EMBL" id="MCI27486.1"/>
    </source>
</evidence>
<dbReference type="GO" id="GO:0004354">
    <property type="term" value="F:glutamate dehydrogenase (NADP+) activity"/>
    <property type="evidence" value="ECO:0007669"/>
    <property type="project" value="TreeGrafter"/>
</dbReference>
<dbReference type="Gene3D" id="3.40.50.720">
    <property type="entry name" value="NAD(P)-binding Rossmann-like Domain"/>
    <property type="match status" value="1"/>
</dbReference>
<sequence>MPCTPDAVQVLRKANILVAPAMAAGAGGVVAGELELNHECSL</sequence>
<organism evidence="2 3">
    <name type="scientific">Trifolium medium</name>
    <dbReference type="NCBI Taxonomy" id="97028"/>
    <lineage>
        <taxon>Eukaryota</taxon>
        <taxon>Viridiplantae</taxon>
        <taxon>Streptophyta</taxon>
        <taxon>Embryophyta</taxon>
        <taxon>Tracheophyta</taxon>
        <taxon>Spermatophyta</taxon>
        <taxon>Magnoliopsida</taxon>
        <taxon>eudicotyledons</taxon>
        <taxon>Gunneridae</taxon>
        <taxon>Pentapetalae</taxon>
        <taxon>rosids</taxon>
        <taxon>fabids</taxon>
        <taxon>Fabales</taxon>
        <taxon>Fabaceae</taxon>
        <taxon>Papilionoideae</taxon>
        <taxon>50 kb inversion clade</taxon>
        <taxon>NPAAA clade</taxon>
        <taxon>Hologalegina</taxon>
        <taxon>IRL clade</taxon>
        <taxon>Trifolieae</taxon>
        <taxon>Trifolium</taxon>
    </lineage>
</organism>
<dbReference type="InterPro" id="IPR036291">
    <property type="entry name" value="NAD(P)-bd_dom_sf"/>
</dbReference>
<evidence type="ECO:0000259" key="1">
    <source>
        <dbReference type="Pfam" id="PF00208"/>
    </source>
</evidence>
<comment type="caution">
    <text evidence="2">The sequence shown here is derived from an EMBL/GenBank/DDBJ whole genome shotgun (WGS) entry which is preliminary data.</text>
</comment>
<accession>A0A392QVE0</accession>
<name>A0A392QVE0_9FABA</name>
<feature type="non-terminal residue" evidence="2">
    <location>
        <position position="42"/>
    </location>
</feature>
<dbReference type="Proteomes" id="UP000265520">
    <property type="component" value="Unassembled WGS sequence"/>
</dbReference>
<dbReference type="EMBL" id="LXQA010159574">
    <property type="protein sequence ID" value="MCI27486.1"/>
    <property type="molecule type" value="Genomic_DNA"/>
</dbReference>
<dbReference type="GO" id="GO:0005829">
    <property type="term" value="C:cytosol"/>
    <property type="evidence" value="ECO:0007669"/>
    <property type="project" value="TreeGrafter"/>
</dbReference>
<dbReference type="Pfam" id="PF00208">
    <property type="entry name" value="ELFV_dehydrog"/>
    <property type="match status" value="1"/>
</dbReference>